<evidence type="ECO:0000313" key="2">
    <source>
        <dbReference type="Proteomes" id="UP000594263"/>
    </source>
</evidence>
<dbReference type="EnsemblPlants" id="Kaladp0046s0295.1.v1.1">
    <property type="protein sequence ID" value="Kaladp0046s0295.1.v1.1"/>
    <property type="gene ID" value="Kaladp0046s0295.v1.1"/>
</dbReference>
<dbReference type="PANTHER" id="PTHR48221:SF2">
    <property type="entry name" value="ACYL-COA SYNTHETASE FAMILY PROTEIN"/>
    <property type="match status" value="1"/>
</dbReference>
<name>A0A7N0TUZ0_KALFE</name>
<keyword evidence="2" id="KW-1185">Reference proteome</keyword>
<protein>
    <submittedName>
        <fullName evidence="1">Uncharacterized protein</fullName>
    </submittedName>
</protein>
<reference evidence="1" key="1">
    <citation type="submission" date="2021-01" db="UniProtKB">
        <authorList>
            <consortium name="EnsemblPlants"/>
        </authorList>
    </citation>
    <scope>IDENTIFICATION</scope>
</reference>
<evidence type="ECO:0000313" key="1">
    <source>
        <dbReference type="EnsemblPlants" id="Kaladp0046s0295.1.v1.1"/>
    </source>
</evidence>
<sequence length="496" mass="55485">MSPNINSRLSLSGCTPPELIHMFARLAASHSSRTSPTKDDAVNDTISELNNCLNFKGKGNESPVRASEVINNSMPIGGAPDVVMGLDIVHQLLRDLISVILDLVSTPTCWGLITEVGLKLPFSTAYFPSNPSLLRILTGHLSSKGVKNIICEIHKHAHDGHILDPLLEQAEKNSARVNGESSWAMAMNFPEWFYYSCAMLFGGNKFEDNHMSDCTSRTLDTTQASNDKAPSYFAAKYIAWILSPVNQSHQLALCDFLLNLSESWVLKQVGMDGIHKDSSGCRKKLKMPKHVDEKDVQCSSVMSCLYKFQKLSGGTLQGTALDDHQKNLLYRRIPLGILIGNHNGLNDRECELIMHYANTGTVILRHETHNAQLNYKKHNAEHVKDFIFVFGRDEAITGANLAFRLTELVEKISSSIFETEEITVKFTYQVKVRIGKYLLKCIKTLVEHSFDNGCVTHIMDIRNRLIHWRQQGPELHVIGEDLDSVLSDLNCLMNCC</sequence>
<dbReference type="Proteomes" id="UP000594263">
    <property type="component" value="Unplaced"/>
</dbReference>
<dbReference type="Gramene" id="Kaladp0046s0295.1.v1.1">
    <property type="protein sequence ID" value="Kaladp0046s0295.1.v1.1"/>
    <property type="gene ID" value="Kaladp0046s0295.v1.1"/>
</dbReference>
<dbReference type="AlphaFoldDB" id="A0A7N0TUZ0"/>
<dbReference type="PANTHER" id="PTHR48221">
    <property type="entry name" value="ACYL-COA SYNTHETASE FAMILY PROTEIN"/>
    <property type="match status" value="1"/>
</dbReference>
<organism evidence="1 2">
    <name type="scientific">Kalanchoe fedtschenkoi</name>
    <name type="common">Lavender scallops</name>
    <name type="synonym">South American air plant</name>
    <dbReference type="NCBI Taxonomy" id="63787"/>
    <lineage>
        <taxon>Eukaryota</taxon>
        <taxon>Viridiplantae</taxon>
        <taxon>Streptophyta</taxon>
        <taxon>Embryophyta</taxon>
        <taxon>Tracheophyta</taxon>
        <taxon>Spermatophyta</taxon>
        <taxon>Magnoliopsida</taxon>
        <taxon>eudicotyledons</taxon>
        <taxon>Gunneridae</taxon>
        <taxon>Pentapetalae</taxon>
        <taxon>Saxifragales</taxon>
        <taxon>Crassulaceae</taxon>
        <taxon>Kalanchoe</taxon>
    </lineage>
</organism>
<dbReference type="OMA" id="FEPMAWG"/>
<proteinExistence type="predicted"/>
<accession>A0A7N0TUZ0</accession>